<evidence type="ECO:0000313" key="3">
    <source>
        <dbReference type="Proteomes" id="UP001457282"/>
    </source>
</evidence>
<name>A0AAW1Y6Z1_RUBAR</name>
<protein>
    <submittedName>
        <fullName evidence="2">Uncharacterized protein</fullName>
    </submittedName>
</protein>
<evidence type="ECO:0000313" key="2">
    <source>
        <dbReference type="EMBL" id="KAK9944870.1"/>
    </source>
</evidence>
<feature type="compositionally biased region" description="Basic residues" evidence="1">
    <location>
        <begin position="27"/>
        <end position="36"/>
    </location>
</feature>
<organism evidence="2 3">
    <name type="scientific">Rubus argutus</name>
    <name type="common">Southern blackberry</name>
    <dbReference type="NCBI Taxonomy" id="59490"/>
    <lineage>
        <taxon>Eukaryota</taxon>
        <taxon>Viridiplantae</taxon>
        <taxon>Streptophyta</taxon>
        <taxon>Embryophyta</taxon>
        <taxon>Tracheophyta</taxon>
        <taxon>Spermatophyta</taxon>
        <taxon>Magnoliopsida</taxon>
        <taxon>eudicotyledons</taxon>
        <taxon>Gunneridae</taxon>
        <taxon>Pentapetalae</taxon>
        <taxon>rosids</taxon>
        <taxon>fabids</taxon>
        <taxon>Rosales</taxon>
        <taxon>Rosaceae</taxon>
        <taxon>Rosoideae</taxon>
        <taxon>Rosoideae incertae sedis</taxon>
        <taxon>Rubus</taxon>
    </lineage>
</organism>
<gene>
    <name evidence="2" type="ORF">M0R45_010414</name>
</gene>
<reference evidence="2 3" key="1">
    <citation type="journal article" date="2023" name="G3 (Bethesda)">
        <title>A chromosome-length genome assembly and annotation of blackberry (Rubus argutus, cv. 'Hillquist').</title>
        <authorList>
            <person name="Bruna T."/>
            <person name="Aryal R."/>
            <person name="Dudchenko O."/>
            <person name="Sargent D.J."/>
            <person name="Mead D."/>
            <person name="Buti M."/>
            <person name="Cavallini A."/>
            <person name="Hytonen T."/>
            <person name="Andres J."/>
            <person name="Pham M."/>
            <person name="Weisz D."/>
            <person name="Mascagni F."/>
            <person name="Usai G."/>
            <person name="Natali L."/>
            <person name="Bassil N."/>
            <person name="Fernandez G.E."/>
            <person name="Lomsadze A."/>
            <person name="Armour M."/>
            <person name="Olukolu B."/>
            <person name="Poorten T."/>
            <person name="Britton C."/>
            <person name="Davik J."/>
            <person name="Ashrafi H."/>
            <person name="Aiden E.L."/>
            <person name="Borodovsky M."/>
            <person name="Worthington M."/>
        </authorList>
    </citation>
    <scope>NUCLEOTIDE SEQUENCE [LARGE SCALE GENOMIC DNA]</scope>
    <source>
        <strain evidence="2">PI 553951</strain>
    </source>
</reference>
<sequence>MSSLITNSKPNEEDKDEAAEQPWSTFKPKKGSMVPKKRRSVKNMMVDQIFQLCFGSGKPQEDDAETSNSKIGRAAATAFTLMSNMHVIVYAWFGILSGCEIAKQNQNSNVHGTDLPLGSHIHLIFATCHKQAQGSLDRSNQGGCKRRADGYYILPSKGAL</sequence>
<dbReference type="AlphaFoldDB" id="A0AAW1Y6Z1"/>
<dbReference type="Proteomes" id="UP001457282">
    <property type="component" value="Unassembled WGS sequence"/>
</dbReference>
<dbReference type="EMBL" id="JBEDUW010000002">
    <property type="protein sequence ID" value="KAK9944870.1"/>
    <property type="molecule type" value="Genomic_DNA"/>
</dbReference>
<keyword evidence="3" id="KW-1185">Reference proteome</keyword>
<feature type="region of interest" description="Disordered" evidence="1">
    <location>
        <begin position="1"/>
        <end position="36"/>
    </location>
</feature>
<accession>A0AAW1Y6Z1</accession>
<comment type="caution">
    <text evidence="2">The sequence shown here is derived from an EMBL/GenBank/DDBJ whole genome shotgun (WGS) entry which is preliminary data.</text>
</comment>
<evidence type="ECO:0000256" key="1">
    <source>
        <dbReference type="SAM" id="MobiDB-lite"/>
    </source>
</evidence>
<proteinExistence type="predicted"/>